<name>A0A0P8AJ44_9EURY</name>
<evidence type="ECO:0000256" key="8">
    <source>
        <dbReference type="ARBA" id="ARBA00022842"/>
    </source>
</evidence>
<comment type="similarity">
    <text evidence="10">Belongs to the tRNA nucleotidyltransferase/poly(A) polymerase family. Archaeal CCA-adding enzyme subfamily.</text>
</comment>
<keyword evidence="1 10" id="KW-0808">Transferase</keyword>
<evidence type="ECO:0000256" key="3">
    <source>
        <dbReference type="ARBA" id="ARBA00022695"/>
    </source>
</evidence>
<keyword evidence="4 10" id="KW-0479">Metal-binding</keyword>
<feature type="binding site" evidence="10">
    <location>
        <position position="162"/>
    </location>
    <ligand>
        <name>ATP</name>
        <dbReference type="ChEBI" id="CHEBI:30616"/>
    </ligand>
</feature>
<feature type="binding site" evidence="10">
    <location>
        <position position="120"/>
    </location>
    <ligand>
        <name>Mg(2+)</name>
        <dbReference type="ChEBI" id="CHEBI:18420"/>
    </ligand>
</feature>
<feature type="binding site" evidence="10">
    <location>
        <position position="162"/>
    </location>
    <ligand>
        <name>CTP</name>
        <dbReference type="ChEBI" id="CHEBI:37563"/>
    </ligand>
</feature>
<dbReference type="EMBL" id="LKCM01000064">
    <property type="protein sequence ID" value="KPQ44661.1"/>
    <property type="molecule type" value="Genomic_DNA"/>
</dbReference>
<evidence type="ECO:0000259" key="13">
    <source>
        <dbReference type="Pfam" id="PF21133"/>
    </source>
</evidence>
<keyword evidence="7 10" id="KW-0067">ATP-binding</keyword>
<evidence type="ECO:0000256" key="4">
    <source>
        <dbReference type="ARBA" id="ARBA00022723"/>
    </source>
</evidence>
<reference evidence="14 15" key="1">
    <citation type="submission" date="2015-09" db="EMBL/GenBank/DDBJ databases">
        <title>A metagenomics-based metabolic model of nitrate-dependent anaerobic oxidation of methane by Methanoperedens-like archaea.</title>
        <authorList>
            <person name="Arshad A."/>
            <person name="Speth D.R."/>
            <person name="De Graaf R.M."/>
            <person name="Op Den Camp H.J."/>
            <person name="Jetten M.S."/>
            <person name="Welte C.U."/>
        </authorList>
    </citation>
    <scope>NUCLEOTIDE SEQUENCE [LARGE SCALE GENOMIC DNA]</scope>
</reference>
<evidence type="ECO:0000313" key="15">
    <source>
        <dbReference type="Proteomes" id="UP000050360"/>
    </source>
</evidence>
<evidence type="ECO:0000256" key="1">
    <source>
        <dbReference type="ARBA" id="ARBA00022679"/>
    </source>
</evidence>
<accession>A0A0P8AJ44</accession>
<dbReference type="InterPro" id="IPR008229">
    <property type="entry name" value="CCA-adding_arc"/>
</dbReference>
<evidence type="ECO:0000256" key="9">
    <source>
        <dbReference type="ARBA" id="ARBA00022884"/>
    </source>
</evidence>
<protein>
    <recommendedName>
        <fullName evidence="10">CCA-adding enzyme</fullName>
        <ecNumber evidence="10">2.7.7.72</ecNumber>
    </recommendedName>
    <alternativeName>
        <fullName evidence="10">CCA tRNA nucleotidyltransferase</fullName>
    </alternativeName>
    <alternativeName>
        <fullName evidence="10">tRNA CCA-pyrophosphorylase</fullName>
    </alternativeName>
    <alternativeName>
        <fullName evidence="10">tRNA adenylyl-/cytidylyl- transferase</fullName>
    </alternativeName>
    <alternativeName>
        <fullName evidence="10">tRNA nucleotidyltransferase</fullName>
    </alternativeName>
    <alternativeName>
        <fullName evidence="10">tRNA-NT</fullName>
    </alternativeName>
</protein>
<evidence type="ECO:0000256" key="6">
    <source>
        <dbReference type="ARBA" id="ARBA00022800"/>
    </source>
</evidence>
<evidence type="ECO:0000256" key="10">
    <source>
        <dbReference type="HAMAP-Rule" id="MF_01264"/>
    </source>
</evidence>
<dbReference type="Proteomes" id="UP000050360">
    <property type="component" value="Unassembled WGS sequence"/>
</dbReference>
<dbReference type="EC" id="2.7.7.72" evidence="10"/>
<feature type="binding site" evidence="10">
    <location>
        <position position="143"/>
    </location>
    <ligand>
        <name>ATP</name>
        <dbReference type="ChEBI" id="CHEBI:30616"/>
    </ligand>
</feature>
<proteinExistence type="inferred from homology"/>
<dbReference type="PATRIC" id="fig|1719120.3.peg.817"/>
<feature type="binding site" evidence="10">
    <location>
        <position position="57"/>
    </location>
    <ligand>
        <name>CTP</name>
        <dbReference type="ChEBI" id="CHEBI:37563"/>
    </ligand>
</feature>
<feature type="binding site" evidence="10">
    <location>
        <position position="57"/>
    </location>
    <ligand>
        <name>ATP</name>
        <dbReference type="ChEBI" id="CHEBI:30616"/>
    </ligand>
</feature>
<dbReference type="Pfam" id="PF01909">
    <property type="entry name" value="NTP_transf_2"/>
    <property type="match status" value="1"/>
</dbReference>
<gene>
    <name evidence="10" type="primary">cca</name>
    <name evidence="14" type="ORF">MPEBLZ_00754</name>
</gene>
<feature type="binding site" evidence="10">
    <location>
        <position position="54"/>
    </location>
    <ligand>
        <name>ATP</name>
        <dbReference type="ChEBI" id="CHEBI:30616"/>
    </ligand>
</feature>
<feature type="binding site" evidence="10">
    <location>
        <position position="171"/>
    </location>
    <ligand>
        <name>CTP</name>
        <dbReference type="ChEBI" id="CHEBI:37563"/>
    </ligand>
</feature>
<dbReference type="AlphaFoldDB" id="A0A0P8AJ44"/>
<dbReference type="NCBIfam" id="TIGR03671">
    <property type="entry name" value="cca_archaeal"/>
    <property type="match status" value="1"/>
</dbReference>
<evidence type="ECO:0000256" key="5">
    <source>
        <dbReference type="ARBA" id="ARBA00022741"/>
    </source>
</evidence>
<dbReference type="InterPro" id="IPR043519">
    <property type="entry name" value="NT_sf"/>
</dbReference>
<comment type="subunit">
    <text evidence="10">Homodimer.</text>
</comment>
<dbReference type="SUPFAM" id="SSF81631">
    <property type="entry name" value="PAP/OAS1 substrate-binding domain"/>
    <property type="match status" value="1"/>
</dbReference>
<keyword evidence="6 10" id="KW-0692">RNA repair</keyword>
<comment type="catalytic activity">
    <reaction evidence="10">
        <text>a tRNA with a 3' CCA end + 2 CTP + ATP = a tRNA with a 3' CCACCA end + 3 diphosphate</text>
        <dbReference type="Rhea" id="RHEA:76235"/>
        <dbReference type="Rhea" id="RHEA-COMP:10468"/>
        <dbReference type="Rhea" id="RHEA-COMP:18655"/>
        <dbReference type="ChEBI" id="CHEBI:30616"/>
        <dbReference type="ChEBI" id="CHEBI:33019"/>
        <dbReference type="ChEBI" id="CHEBI:37563"/>
        <dbReference type="ChEBI" id="CHEBI:83071"/>
        <dbReference type="ChEBI" id="CHEBI:195187"/>
    </reaction>
</comment>
<dbReference type="GO" id="GO:0005524">
    <property type="term" value="F:ATP binding"/>
    <property type="evidence" value="ECO:0007669"/>
    <property type="project" value="UniProtKB-UniRule"/>
</dbReference>
<sequence length="357" mass="40529">MTDLNTIKASIISSIRPSDEERNRLKTLAERIIERINSIGKAENIDVNGILVGSSARGTWISGEHDLDIFIMFPPDTQRQFLEEKGLYIARKIAAEGESFEERYAEHPYIHAVIDGFEVDLVPAFNVESAGEIKSAVDRTPFHNKYVISRIKGLKDDVLLLKQFQKGIGVYGSELKTHGFSGYLVELLVIHYGSFEKVLEAACDWKFGLVIDIEKHGTIVHKDPIVVIDPTDPGRNVAAALSLDNMCIFMDKACDFLKNFDESYFHPKIPQPLRDTDYENIIRARETCLIAVEFDAPDEVEDVLYPQLYKLEESCHEMLERYDFRVYNSGVWAKEKAVVLYELESANLPNVKKHTGP</sequence>
<dbReference type="Pfam" id="PF09249">
    <property type="entry name" value="tRNA_NucTransf2"/>
    <property type="match status" value="1"/>
</dbReference>
<dbReference type="InterPro" id="IPR015329">
    <property type="entry name" value="tRNA_NucTransf2"/>
</dbReference>
<dbReference type="SUPFAM" id="SSF55003">
    <property type="entry name" value="PAP/Archaeal CCA-adding enzyme, C-terminal domain"/>
    <property type="match status" value="1"/>
</dbReference>
<comment type="catalytic activity">
    <reaction evidence="10">
        <text>a tRNA precursor + 2 CTP + ATP = a tRNA with a 3' CCA end + 3 diphosphate</text>
        <dbReference type="Rhea" id="RHEA:14433"/>
        <dbReference type="Rhea" id="RHEA-COMP:10465"/>
        <dbReference type="Rhea" id="RHEA-COMP:10468"/>
        <dbReference type="ChEBI" id="CHEBI:30616"/>
        <dbReference type="ChEBI" id="CHEBI:33019"/>
        <dbReference type="ChEBI" id="CHEBI:37563"/>
        <dbReference type="ChEBI" id="CHEBI:74896"/>
        <dbReference type="ChEBI" id="CHEBI:83071"/>
        <dbReference type="EC" id="2.7.7.72"/>
    </reaction>
</comment>
<dbReference type="InterPro" id="IPR042090">
    <property type="entry name" value="CCA_tRNA_nucleotrans_2"/>
</dbReference>
<dbReference type="InterPro" id="IPR048833">
    <property type="entry name" value="CAA_C"/>
</dbReference>
<dbReference type="GO" id="GO:0160016">
    <property type="term" value="F:CCACCA tRNA nucleotidyltransferase activity"/>
    <property type="evidence" value="ECO:0007669"/>
    <property type="project" value="RHEA"/>
</dbReference>
<feature type="domain" description="CCA-adding enzyme C-terminal" evidence="13">
    <location>
        <begin position="285"/>
        <end position="357"/>
    </location>
</feature>
<dbReference type="InterPro" id="IPR011068">
    <property type="entry name" value="NuclTrfase_I-like_C"/>
</dbReference>
<keyword evidence="3 10" id="KW-0548">Nucleotidyltransferase</keyword>
<dbReference type="SUPFAM" id="SSF81301">
    <property type="entry name" value="Nucleotidyltransferase"/>
    <property type="match status" value="1"/>
</dbReference>
<keyword evidence="8 10" id="KW-0460">Magnesium</keyword>
<comment type="miscellaneous">
    <text evidence="10">A single active site specifically recognizes both ATP and CTP and is responsible for their addition.</text>
</comment>
<evidence type="ECO:0000256" key="2">
    <source>
        <dbReference type="ARBA" id="ARBA00022694"/>
    </source>
</evidence>
<feature type="binding site" evidence="10">
    <location>
        <position position="68"/>
    </location>
    <ligand>
        <name>Mg(2+)</name>
        <dbReference type="ChEBI" id="CHEBI:18420"/>
    </ligand>
</feature>
<feature type="binding site" evidence="10">
    <location>
        <position position="171"/>
    </location>
    <ligand>
        <name>ATP</name>
        <dbReference type="ChEBI" id="CHEBI:30616"/>
    </ligand>
</feature>
<dbReference type="InterPro" id="IPR002934">
    <property type="entry name" value="Polymerase_NTP_transf_dom"/>
</dbReference>
<comment type="caution">
    <text evidence="14">The sequence shown here is derived from an EMBL/GenBank/DDBJ whole genome shotgun (WGS) entry which is preliminary data.</text>
</comment>
<evidence type="ECO:0000313" key="14">
    <source>
        <dbReference type="EMBL" id="KPQ44661.1"/>
    </source>
</evidence>
<feature type="domain" description="Polymerase nucleotidyl transferase" evidence="11">
    <location>
        <begin position="33"/>
        <end position="143"/>
    </location>
</feature>
<evidence type="ECO:0000259" key="12">
    <source>
        <dbReference type="Pfam" id="PF09249"/>
    </source>
</evidence>
<evidence type="ECO:0000259" key="11">
    <source>
        <dbReference type="Pfam" id="PF01909"/>
    </source>
</evidence>
<dbReference type="HAMAP" id="MF_01264">
    <property type="entry name" value="CCA_arch"/>
    <property type="match status" value="1"/>
</dbReference>
<keyword evidence="2 10" id="KW-0819">tRNA processing</keyword>
<dbReference type="Gene3D" id="3.30.70.590">
    <property type="entry name" value="Poly(A) polymerase predicted RNA binding domain"/>
    <property type="match status" value="1"/>
</dbReference>
<keyword evidence="5 10" id="KW-0547">Nucleotide-binding</keyword>
<organism evidence="14 15">
    <name type="scientific">Candidatus Methanoperedens nitratireducens</name>
    <dbReference type="NCBI Taxonomy" id="1392998"/>
    <lineage>
        <taxon>Archaea</taxon>
        <taxon>Methanobacteriati</taxon>
        <taxon>Methanobacteriota</taxon>
        <taxon>Stenosarchaea group</taxon>
        <taxon>Methanomicrobia</taxon>
        <taxon>Methanosarcinales</taxon>
        <taxon>ANME-2 cluster</taxon>
        <taxon>Candidatus Methanoperedentaceae</taxon>
        <taxon>Candidatus Methanoperedens</taxon>
    </lineage>
</organism>
<dbReference type="PANTHER" id="PTHR39643:SF1">
    <property type="entry name" value="CCA-ADDING ENZYME"/>
    <property type="match status" value="1"/>
</dbReference>
<dbReference type="GO" id="GO:0004810">
    <property type="term" value="F:CCA tRNA nucleotidyltransferase activity"/>
    <property type="evidence" value="ECO:0007669"/>
    <property type="project" value="UniProtKB-UniRule"/>
</dbReference>
<dbReference type="GO" id="GO:0042245">
    <property type="term" value="P:RNA repair"/>
    <property type="evidence" value="ECO:0007669"/>
    <property type="project" value="UniProtKB-KW"/>
</dbReference>
<evidence type="ECO:0000256" key="7">
    <source>
        <dbReference type="ARBA" id="ARBA00022840"/>
    </source>
</evidence>
<feature type="binding site" evidence="10">
    <location>
        <position position="143"/>
    </location>
    <ligand>
        <name>CTP</name>
        <dbReference type="ChEBI" id="CHEBI:37563"/>
    </ligand>
</feature>
<dbReference type="PANTHER" id="PTHR39643">
    <property type="entry name" value="CCA-ADDING ENZYME"/>
    <property type="match status" value="1"/>
</dbReference>
<comment type="function">
    <text evidence="10">Catalyzes the addition and repair of the essential 3'-terminal CCA sequence in tRNAs without using a nucleic acid template. Adds these three nucleotides in the order of C, C, and A to the tRNA nucleotide-73, using CTP and ATP as substrates and producing inorganic pyrophosphate. tRNA 3'-terminal CCA addition is required both for tRNA processing and repair. Also involved in tRNA surveillance by mediating tandem CCA addition to generate a CCACCA at the 3' terminus of unstable tRNAs. While stable tRNAs receive only 3'-terminal CCA, unstable tRNAs are marked with CCACCA and rapidly degraded.</text>
</comment>
<dbReference type="Gene3D" id="3.30.460.10">
    <property type="entry name" value="Beta Polymerase, domain 2"/>
    <property type="match status" value="1"/>
</dbReference>
<comment type="cofactor">
    <cofactor evidence="10">
        <name>Mg(2+)</name>
        <dbReference type="ChEBI" id="CHEBI:18420"/>
    </cofactor>
</comment>
<feature type="domain" description="tRNA nucleotidyltransferase substrate binding" evidence="12">
    <location>
        <begin position="156"/>
        <end position="266"/>
    </location>
</feature>
<dbReference type="GO" id="GO:0001680">
    <property type="term" value="P:tRNA 3'-terminal CCA addition"/>
    <property type="evidence" value="ECO:0007669"/>
    <property type="project" value="UniProtKB-UniRule"/>
</dbReference>
<feature type="binding site" evidence="10">
    <location>
        <position position="66"/>
    </location>
    <ligand>
        <name>Mg(2+)</name>
        <dbReference type="ChEBI" id="CHEBI:18420"/>
    </ligand>
</feature>
<dbReference type="CDD" id="cd05400">
    <property type="entry name" value="NT_2-5OAS_ClassI-CCAase"/>
    <property type="match status" value="1"/>
</dbReference>
<keyword evidence="9 10" id="KW-0694">RNA-binding</keyword>
<dbReference type="InterPro" id="IPR006116">
    <property type="entry name" value="NT_2-5OAS_ClassI-CCAase"/>
</dbReference>
<feature type="binding site" evidence="10">
    <location>
        <position position="54"/>
    </location>
    <ligand>
        <name>CTP</name>
        <dbReference type="ChEBI" id="CHEBI:37563"/>
    </ligand>
</feature>
<dbReference type="GO" id="GO:0000287">
    <property type="term" value="F:magnesium ion binding"/>
    <property type="evidence" value="ECO:0007669"/>
    <property type="project" value="UniProtKB-UniRule"/>
</dbReference>
<dbReference type="GO" id="GO:0000049">
    <property type="term" value="F:tRNA binding"/>
    <property type="evidence" value="ECO:0007669"/>
    <property type="project" value="UniProtKB-UniRule"/>
</dbReference>
<dbReference type="Gene3D" id="1.10.1410.30">
    <property type="entry name" value="CCA tRNA nucleotidyltransferase, domain 2"/>
    <property type="match status" value="1"/>
</dbReference>
<dbReference type="Pfam" id="PF21133">
    <property type="entry name" value="CAA_C"/>
    <property type="match status" value="1"/>
</dbReference>